<organism evidence="1 2">
    <name type="scientific">Parathielavia appendiculata</name>
    <dbReference type="NCBI Taxonomy" id="2587402"/>
    <lineage>
        <taxon>Eukaryota</taxon>
        <taxon>Fungi</taxon>
        <taxon>Dikarya</taxon>
        <taxon>Ascomycota</taxon>
        <taxon>Pezizomycotina</taxon>
        <taxon>Sordariomycetes</taxon>
        <taxon>Sordariomycetidae</taxon>
        <taxon>Sordariales</taxon>
        <taxon>Chaetomiaceae</taxon>
        <taxon>Parathielavia</taxon>
    </lineage>
</organism>
<dbReference type="Proteomes" id="UP001302602">
    <property type="component" value="Unassembled WGS sequence"/>
</dbReference>
<name>A0AAN6Z2E0_9PEZI</name>
<dbReference type="EMBL" id="MU853231">
    <property type="protein sequence ID" value="KAK4122363.1"/>
    <property type="molecule type" value="Genomic_DNA"/>
</dbReference>
<accession>A0AAN6Z2E0</accession>
<evidence type="ECO:0000313" key="1">
    <source>
        <dbReference type="EMBL" id="KAK4122363.1"/>
    </source>
</evidence>
<proteinExistence type="predicted"/>
<protein>
    <submittedName>
        <fullName evidence="1">Uncharacterized protein</fullName>
    </submittedName>
</protein>
<comment type="caution">
    <text evidence="1">The sequence shown here is derived from an EMBL/GenBank/DDBJ whole genome shotgun (WGS) entry which is preliminary data.</text>
</comment>
<reference evidence="1" key="2">
    <citation type="submission" date="2023-05" db="EMBL/GenBank/DDBJ databases">
        <authorList>
            <consortium name="Lawrence Berkeley National Laboratory"/>
            <person name="Steindorff A."/>
            <person name="Hensen N."/>
            <person name="Bonometti L."/>
            <person name="Westerberg I."/>
            <person name="Brannstrom I.O."/>
            <person name="Guillou S."/>
            <person name="Cros-Aarteil S."/>
            <person name="Calhoun S."/>
            <person name="Haridas S."/>
            <person name="Kuo A."/>
            <person name="Mondo S."/>
            <person name="Pangilinan J."/>
            <person name="Riley R."/>
            <person name="Labutti K."/>
            <person name="Andreopoulos B."/>
            <person name="Lipzen A."/>
            <person name="Chen C."/>
            <person name="Yanf M."/>
            <person name="Daum C."/>
            <person name="Ng V."/>
            <person name="Clum A."/>
            <person name="Ohm R."/>
            <person name="Martin F."/>
            <person name="Silar P."/>
            <person name="Natvig D."/>
            <person name="Lalanne C."/>
            <person name="Gautier V."/>
            <person name="Ament-Velasquez S.L."/>
            <person name="Kruys A."/>
            <person name="Hutchinson M.I."/>
            <person name="Powell A.J."/>
            <person name="Barry K."/>
            <person name="Miller A.N."/>
            <person name="Grigoriev I.V."/>
            <person name="Debuchy R."/>
            <person name="Gladieux P."/>
            <person name="Thoren M.H."/>
            <person name="Johannesson H."/>
        </authorList>
    </citation>
    <scope>NUCLEOTIDE SEQUENCE</scope>
    <source>
        <strain evidence="1">CBS 731.68</strain>
    </source>
</reference>
<sequence length="96" mass="11432">MTVQLRRRLPEDAQTREWAGPSNSIRTRAMHATRSRRIMEAKPRFRFLAASFTSLNLHVLWQLFLQIHHRAPLFMCSSRHLENLAIGTYGRFRTRR</sequence>
<dbReference type="AlphaFoldDB" id="A0AAN6Z2E0"/>
<gene>
    <name evidence="1" type="ORF">N657DRAFT_647052</name>
</gene>
<reference evidence="1" key="1">
    <citation type="journal article" date="2023" name="Mol. Phylogenet. Evol.">
        <title>Genome-scale phylogeny and comparative genomics of the fungal order Sordariales.</title>
        <authorList>
            <person name="Hensen N."/>
            <person name="Bonometti L."/>
            <person name="Westerberg I."/>
            <person name="Brannstrom I.O."/>
            <person name="Guillou S."/>
            <person name="Cros-Aarteil S."/>
            <person name="Calhoun S."/>
            <person name="Haridas S."/>
            <person name="Kuo A."/>
            <person name="Mondo S."/>
            <person name="Pangilinan J."/>
            <person name="Riley R."/>
            <person name="LaButti K."/>
            <person name="Andreopoulos B."/>
            <person name="Lipzen A."/>
            <person name="Chen C."/>
            <person name="Yan M."/>
            <person name="Daum C."/>
            <person name="Ng V."/>
            <person name="Clum A."/>
            <person name="Steindorff A."/>
            <person name="Ohm R.A."/>
            <person name="Martin F."/>
            <person name="Silar P."/>
            <person name="Natvig D.O."/>
            <person name="Lalanne C."/>
            <person name="Gautier V."/>
            <person name="Ament-Velasquez S.L."/>
            <person name="Kruys A."/>
            <person name="Hutchinson M.I."/>
            <person name="Powell A.J."/>
            <person name="Barry K."/>
            <person name="Miller A.N."/>
            <person name="Grigoriev I.V."/>
            <person name="Debuchy R."/>
            <person name="Gladieux P."/>
            <person name="Hiltunen Thoren M."/>
            <person name="Johannesson H."/>
        </authorList>
    </citation>
    <scope>NUCLEOTIDE SEQUENCE</scope>
    <source>
        <strain evidence="1">CBS 731.68</strain>
    </source>
</reference>
<evidence type="ECO:0000313" key="2">
    <source>
        <dbReference type="Proteomes" id="UP001302602"/>
    </source>
</evidence>
<keyword evidence="2" id="KW-1185">Reference proteome</keyword>
<dbReference type="GeneID" id="87830013"/>
<dbReference type="RefSeq" id="XP_062646134.1">
    <property type="nucleotide sequence ID" value="XM_062793244.1"/>
</dbReference>